<reference evidence="3 4" key="1">
    <citation type="journal article" date="2016" name="Front. Microbiol.">
        <title>Genomic Resource of Rice Seed Associated Bacteria.</title>
        <authorList>
            <person name="Midha S."/>
            <person name="Bansal K."/>
            <person name="Sharma S."/>
            <person name="Kumar N."/>
            <person name="Patil P.P."/>
            <person name="Chaudhry V."/>
            <person name="Patil P.B."/>
        </authorList>
    </citation>
    <scope>NUCLEOTIDE SEQUENCE [LARGE SCALE GENOMIC DNA]</scope>
    <source>
        <strain evidence="3 4">NS331</strain>
    </source>
</reference>
<dbReference type="InterPro" id="IPR003346">
    <property type="entry name" value="Transposase_20"/>
</dbReference>
<feature type="domain" description="Transposase IS116/IS110/IS902 C-terminal" evidence="2">
    <location>
        <begin position="251"/>
        <end position="334"/>
    </location>
</feature>
<proteinExistence type="predicted"/>
<dbReference type="AlphaFoldDB" id="A0A147H0K3"/>
<dbReference type="PANTHER" id="PTHR33055">
    <property type="entry name" value="TRANSPOSASE FOR INSERTION SEQUENCE ELEMENT IS1111A"/>
    <property type="match status" value="1"/>
</dbReference>
<name>A0A147H0K3_9BURK</name>
<dbReference type="RefSeq" id="WP_058641353.1">
    <property type="nucleotide sequence ID" value="NZ_LDSL01000049.1"/>
</dbReference>
<dbReference type="GO" id="GO:0006313">
    <property type="term" value="P:DNA transposition"/>
    <property type="evidence" value="ECO:0007669"/>
    <property type="project" value="InterPro"/>
</dbReference>
<dbReference type="InterPro" id="IPR002525">
    <property type="entry name" value="Transp_IS110-like_N"/>
</dbReference>
<accession>A0A147H0K3</accession>
<protein>
    <submittedName>
        <fullName evidence="3">Transposase</fullName>
    </submittedName>
</protein>
<evidence type="ECO:0000313" key="4">
    <source>
        <dbReference type="Proteomes" id="UP000072741"/>
    </source>
</evidence>
<evidence type="ECO:0000313" key="3">
    <source>
        <dbReference type="EMBL" id="KTT23432.1"/>
    </source>
</evidence>
<organism evidence="3 4">
    <name type="scientific">Pseudacidovorax intermedius</name>
    <dbReference type="NCBI Taxonomy" id="433924"/>
    <lineage>
        <taxon>Bacteria</taxon>
        <taxon>Pseudomonadati</taxon>
        <taxon>Pseudomonadota</taxon>
        <taxon>Betaproteobacteria</taxon>
        <taxon>Burkholderiales</taxon>
        <taxon>Comamonadaceae</taxon>
        <taxon>Pseudacidovorax</taxon>
    </lineage>
</organism>
<dbReference type="Proteomes" id="UP000072741">
    <property type="component" value="Unassembled WGS sequence"/>
</dbReference>
<sequence>MDVIYPRCAGLDVHKQTVVACVRIVGGAAPVQEVRTFGTTTTDLLALADWLESFGVQQVAMEATGVYWKPVWHILEGHFELILANAAHVKNLPGRKTDVNDSMWLADLLAHGLIRASFVPPTAVQELRTLTRTHKQFVRERAAHVQRIEKLLEDANIKLSSVITDITGKSGRAVLKALIEGQTNPERLVELVSRVKASRAELLEALRGRVSAHHRFMLKLHLGHIETLDQTIDSIEKEVGQGLQPFRQAAKLLTTMPGISDVSANVVVAEIGIDMSRFATPGHLLSWACLCPRNDESAGKRRSTRLRRGGVWLKTTLVQAAWAAIKVKGGYLQAQFQRLRARRGTKKAIVAVAASMLTAAWHMLRDGTEWQDLGAAHFNRADVTKTANRLIRRLQQIGYKVEATPA</sequence>
<dbReference type="OrthoDB" id="9815354at2"/>
<dbReference type="Pfam" id="PF01548">
    <property type="entry name" value="DEDD_Tnp_IS110"/>
    <property type="match status" value="1"/>
</dbReference>
<feature type="domain" description="Transposase IS110-like N-terminal" evidence="1">
    <location>
        <begin position="9"/>
        <end position="155"/>
    </location>
</feature>
<dbReference type="GO" id="GO:0004803">
    <property type="term" value="F:transposase activity"/>
    <property type="evidence" value="ECO:0007669"/>
    <property type="project" value="InterPro"/>
</dbReference>
<dbReference type="EMBL" id="LDSL01000049">
    <property type="protein sequence ID" value="KTT23432.1"/>
    <property type="molecule type" value="Genomic_DNA"/>
</dbReference>
<dbReference type="InterPro" id="IPR047650">
    <property type="entry name" value="Transpos_IS110"/>
</dbReference>
<comment type="caution">
    <text evidence="3">The sequence shown here is derived from an EMBL/GenBank/DDBJ whole genome shotgun (WGS) entry which is preliminary data.</text>
</comment>
<keyword evidence="4" id="KW-1185">Reference proteome</keyword>
<dbReference type="GO" id="GO:0003677">
    <property type="term" value="F:DNA binding"/>
    <property type="evidence" value="ECO:0007669"/>
    <property type="project" value="InterPro"/>
</dbReference>
<evidence type="ECO:0000259" key="1">
    <source>
        <dbReference type="Pfam" id="PF01548"/>
    </source>
</evidence>
<dbReference type="PANTHER" id="PTHR33055:SF15">
    <property type="entry name" value="TRANSPOSASE-RELATED"/>
    <property type="match status" value="1"/>
</dbReference>
<dbReference type="NCBIfam" id="NF033542">
    <property type="entry name" value="transpos_IS110"/>
    <property type="match status" value="1"/>
</dbReference>
<gene>
    <name evidence="3" type="ORF">NS331_07285</name>
</gene>
<evidence type="ECO:0000259" key="2">
    <source>
        <dbReference type="Pfam" id="PF02371"/>
    </source>
</evidence>
<dbReference type="PATRIC" id="fig|433924.3.peg.3406"/>
<dbReference type="Pfam" id="PF02371">
    <property type="entry name" value="Transposase_20"/>
    <property type="match status" value="1"/>
</dbReference>